<keyword evidence="6" id="KW-1185">Reference proteome</keyword>
<dbReference type="PANTHER" id="PTHR43156:SF2">
    <property type="entry name" value="STAGE II SPORULATION PROTEIN E"/>
    <property type="match status" value="1"/>
</dbReference>
<evidence type="ECO:0000256" key="2">
    <source>
        <dbReference type="SAM" id="MobiDB-lite"/>
    </source>
</evidence>
<protein>
    <submittedName>
        <fullName evidence="5">Stage II sporulation protein E (SpoIIE)</fullName>
    </submittedName>
</protein>
<sequence>MPDIEQYEEEADDGQPLRHLAVAGGAAWVLAVCAVCVILPLYIHPSLACGLASLVTAVVVAVMTGRRKDRYRRGAARARVVADTVRETLLRPLPERIGALGLASVYRACGGRGQVGGDLYAVARKGGTTRLIIGDVCGKGLPTFEDVAAVLGAFREWAPRAASLAELSARLEESFLRHLAEGADPARDTAERFVTALLLEVRDGERLAHMVNHGHPPPVRARRGSVALVAGCPSPPLGLRALRECGAVEERFELDPGDTLLLYTDGLVEARDAAGHCYPLLDRAMAWRWVRQGPADYECLPDALGEILRDLVDHAGALPKDDLAMVALTRMEEPAAALPRPAGESRREDTGQLRQD</sequence>
<dbReference type="InterPro" id="IPR052016">
    <property type="entry name" value="Bact_Sigma-Reg"/>
</dbReference>
<evidence type="ECO:0000256" key="3">
    <source>
        <dbReference type="SAM" id="Phobius"/>
    </source>
</evidence>
<dbReference type="Proteomes" id="UP000198280">
    <property type="component" value="Unassembled WGS sequence"/>
</dbReference>
<dbReference type="SMART" id="SM00331">
    <property type="entry name" value="PP2C_SIG"/>
    <property type="match status" value="1"/>
</dbReference>
<evidence type="ECO:0000313" key="6">
    <source>
        <dbReference type="Proteomes" id="UP000198280"/>
    </source>
</evidence>
<dbReference type="OrthoDB" id="311904at2"/>
<dbReference type="InterPro" id="IPR036457">
    <property type="entry name" value="PPM-type-like_dom_sf"/>
</dbReference>
<dbReference type="Gene3D" id="3.60.40.10">
    <property type="entry name" value="PPM-type phosphatase domain"/>
    <property type="match status" value="1"/>
</dbReference>
<evidence type="ECO:0000256" key="1">
    <source>
        <dbReference type="ARBA" id="ARBA00022801"/>
    </source>
</evidence>
<feature type="transmembrane region" description="Helical" evidence="3">
    <location>
        <begin position="47"/>
        <end position="65"/>
    </location>
</feature>
<feature type="domain" description="PPM-type phosphatase" evidence="4">
    <location>
        <begin position="100"/>
        <end position="330"/>
    </location>
</feature>
<keyword evidence="3" id="KW-0472">Membrane</keyword>
<dbReference type="AlphaFoldDB" id="A0A239GHJ7"/>
<feature type="transmembrane region" description="Helical" evidence="3">
    <location>
        <begin position="20"/>
        <end position="41"/>
    </location>
</feature>
<dbReference type="RefSeq" id="WP_089224808.1">
    <property type="nucleotide sequence ID" value="NZ_FZOF01000007.1"/>
</dbReference>
<feature type="compositionally biased region" description="Basic and acidic residues" evidence="2">
    <location>
        <begin position="343"/>
        <end position="356"/>
    </location>
</feature>
<dbReference type="SUPFAM" id="SSF81606">
    <property type="entry name" value="PP2C-like"/>
    <property type="match status" value="1"/>
</dbReference>
<keyword evidence="3" id="KW-0812">Transmembrane</keyword>
<evidence type="ECO:0000313" key="5">
    <source>
        <dbReference type="EMBL" id="SNS68355.1"/>
    </source>
</evidence>
<accession>A0A239GHJ7</accession>
<dbReference type="Pfam" id="PF07228">
    <property type="entry name" value="SpoIIE"/>
    <property type="match status" value="1"/>
</dbReference>
<proteinExistence type="predicted"/>
<dbReference type="GO" id="GO:0016791">
    <property type="term" value="F:phosphatase activity"/>
    <property type="evidence" value="ECO:0007669"/>
    <property type="project" value="TreeGrafter"/>
</dbReference>
<name>A0A239GHJ7_9ACTN</name>
<dbReference type="InterPro" id="IPR001932">
    <property type="entry name" value="PPM-type_phosphatase-like_dom"/>
</dbReference>
<dbReference type="EMBL" id="FZOF01000007">
    <property type="protein sequence ID" value="SNS68355.1"/>
    <property type="molecule type" value="Genomic_DNA"/>
</dbReference>
<dbReference type="PANTHER" id="PTHR43156">
    <property type="entry name" value="STAGE II SPORULATION PROTEIN E-RELATED"/>
    <property type="match status" value="1"/>
</dbReference>
<evidence type="ECO:0000259" key="4">
    <source>
        <dbReference type="SMART" id="SM00331"/>
    </source>
</evidence>
<feature type="region of interest" description="Disordered" evidence="2">
    <location>
        <begin position="334"/>
        <end position="356"/>
    </location>
</feature>
<reference evidence="5 6" key="1">
    <citation type="submission" date="2017-06" db="EMBL/GenBank/DDBJ databases">
        <authorList>
            <person name="Kim H.J."/>
            <person name="Triplett B.A."/>
        </authorList>
    </citation>
    <scope>NUCLEOTIDE SEQUENCE [LARGE SCALE GENOMIC DNA]</scope>
    <source>
        <strain evidence="5 6">CGMCC 4.1858</strain>
    </source>
</reference>
<organism evidence="5 6">
    <name type="scientific">Actinacidiphila glaucinigra</name>
    <dbReference type="NCBI Taxonomy" id="235986"/>
    <lineage>
        <taxon>Bacteria</taxon>
        <taxon>Bacillati</taxon>
        <taxon>Actinomycetota</taxon>
        <taxon>Actinomycetes</taxon>
        <taxon>Kitasatosporales</taxon>
        <taxon>Streptomycetaceae</taxon>
        <taxon>Actinacidiphila</taxon>
    </lineage>
</organism>
<gene>
    <name evidence="5" type="ORF">SAMN05216252_107397</name>
</gene>
<keyword evidence="3" id="KW-1133">Transmembrane helix</keyword>
<keyword evidence="1" id="KW-0378">Hydrolase</keyword>